<dbReference type="Gene3D" id="3.30.300.20">
    <property type="match status" value="1"/>
</dbReference>
<organism evidence="2 3">
    <name type="scientific">Limosilactobacillus alvi</name>
    <dbReference type="NCBI Taxonomy" id="990412"/>
    <lineage>
        <taxon>Bacteria</taxon>
        <taxon>Bacillati</taxon>
        <taxon>Bacillota</taxon>
        <taxon>Bacilli</taxon>
        <taxon>Lactobacillales</taxon>
        <taxon>Lactobacillaceae</taxon>
        <taxon>Limosilactobacillus</taxon>
    </lineage>
</organism>
<dbReference type="RefSeq" id="WP_204776687.1">
    <property type="nucleotide sequence ID" value="NZ_JACJJQ010000027.1"/>
</dbReference>
<dbReference type="SUPFAM" id="SSF82784">
    <property type="entry name" value="OsmC-like"/>
    <property type="match status" value="1"/>
</dbReference>
<dbReference type="InterPro" id="IPR015946">
    <property type="entry name" value="KH_dom-like_a/b"/>
</dbReference>
<sequence length="140" mass="15459">MEKEVKYTTWVENATGIQGTARSLDGELQVQVSSPLKPVAGTNPEQLVGLALATCLNATIEAEEKRRGYDHQSVVRVKSEMGPDTPGYQFWVTAYVKIPQVDRQTAQAILKKAEQRCPMAKLLGANPNVTIKLVDEFEEV</sequence>
<evidence type="ECO:0000256" key="1">
    <source>
        <dbReference type="ARBA" id="ARBA00007378"/>
    </source>
</evidence>
<dbReference type="Proteomes" id="UP000776629">
    <property type="component" value="Unassembled WGS sequence"/>
</dbReference>
<dbReference type="PANTHER" id="PTHR33797:SF2">
    <property type="entry name" value="ORGANIC HYDROPEROXIDE RESISTANCE PROTEIN-LIKE"/>
    <property type="match status" value="1"/>
</dbReference>
<dbReference type="InterPro" id="IPR003718">
    <property type="entry name" value="OsmC/Ohr_fam"/>
</dbReference>
<accession>A0ABS2EPK7</accession>
<keyword evidence="3" id="KW-1185">Reference proteome</keyword>
<gene>
    <name evidence="2" type="ORF">H5993_06340</name>
</gene>
<protein>
    <submittedName>
        <fullName evidence="2">OsmC family protein</fullName>
    </submittedName>
</protein>
<reference evidence="2 3" key="1">
    <citation type="journal article" date="2021" name="Sci. Rep.">
        <title>The distribution of antibiotic resistance genes in chicken gut microbiota commensals.</title>
        <authorList>
            <person name="Juricova H."/>
            <person name="Matiasovicova J."/>
            <person name="Kubasova T."/>
            <person name="Cejkova D."/>
            <person name="Rychlik I."/>
        </authorList>
    </citation>
    <scope>NUCLEOTIDE SEQUENCE [LARGE SCALE GENOMIC DNA]</scope>
    <source>
        <strain evidence="2 3">An810</strain>
    </source>
</reference>
<dbReference type="InterPro" id="IPR019953">
    <property type="entry name" value="OHR"/>
</dbReference>
<comment type="caution">
    <text evidence="2">The sequence shown here is derived from an EMBL/GenBank/DDBJ whole genome shotgun (WGS) entry which is preliminary data.</text>
</comment>
<comment type="similarity">
    <text evidence="1">Belongs to the OsmC/Ohr family.</text>
</comment>
<evidence type="ECO:0000313" key="2">
    <source>
        <dbReference type="EMBL" id="MBM6754374.1"/>
    </source>
</evidence>
<dbReference type="Pfam" id="PF02566">
    <property type="entry name" value="OsmC"/>
    <property type="match status" value="1"/>
</dbReference>
<name>A0ABS2EPK7_9LACO</name>
<evidence type="ECO:0000313" key="3">
    <source>
        <dbReference type="Proteomes" id="UP000776629"/>
    </source>
</evidence>
<dbReference type="EMBL" id="JACJJQ010000027">
    <property type="protein sequence ID" value="MBM6754374.1"/>
    <property type="molecule type" value="Genomic_DNA"/>
</dbReference>
<proteinExistence type="inferred from homology"/>
<dbReference type="PANTHER" id="PTHR33797">
    <property type="entry name" value="ORGANIC HYDROPEROXIDE RESISTANCE PROTEIN-LIKE"/>
    <property type="match status" value="1"/>
</dbReference>
<dbReference type="InterPro" id="IPR036102">
    <property type="entry name" value="OsmC/Ohrsf"/>
</dbReference>